<comment type="catalytic activity">
    <reaction evidence="1">
        <text>ATP + protein L-histidine = ADP + protein N-phospho-L-histidine.</text>
        <dbReference type="EC" id="2.7.13.3"/>
    </reaction>
</comment>
<evidence type="ECO:0000259" key="8">
    <source>
        <dbReference type="PROSITE" id="PS50109"/>
    </source>
</evidence>
<dbReference type="EMBL" id="CP096973">
    <property type="protein sequence ID" value="UYO73404.1"/>
    <property type="molecule type" value="Genomic_DNA"/>
</dbReference>
<keyword evidence="5" id="KW-0418">Kinase</keyword>
<feature type="domain" description="Histidine kinase" evidence="8">
    <location>
        <begin position="556"/>
        <end position="769"/>
    </location>
</feature>
<dbReference type="EC" id="2.7.13.3" evidence="2"/>
<dbReference type="Gene3D" id="3.30.565.10">
    <property type="entry name" value="Histidine kinase-like ATPase, C-terminal domain"/>
    <property type="match status" value="1"/>
</dbReference>
<dbReference type="PIRSF" id="PIRSF037347">
    <property type="entry name" value="STHK_CHASE2_PAS_prd"/>
    <property type="match status" value="1"/>
</dbReference>
<dbReference type="Proteomes" id="UP001164935">
    <property type="component" value="Chromosome"/>
</dbReference>
<evidence type="ECO:0000256" key="5">
    <source>
        <dbReference type="ARBA" id="ARBA00022777"/>
    </source>
</evidence>
<dbReference type="InterPro" id="IPR007890">
    <property type="entry name" value="CHASE2"/>
</dbReference>
<organism evidence="9 10">
    <name type="scientific">Halomonas qinghailakensis</name>
    <dbReference type="NCBI Taxonomy" id="2937790"/>
    <lineage>
        <taxon>Bacteria</taxon>
        <taxon>Pseudomonadati</taxon>
        <taxon>Pseudomonadota</taxon>
        <taxon>Gammaproteobacteria</taxon>
        <taxon>Oceanospirillales</taxon>
        <taxon>Halomonadaceae</taxon>
        <taxon>Halomonas</taxon>
    </lineage>
</organism>
<evidence type="ECO:0000256" key="3">
    <source>
        <dbReference type="ARBA" id="ARBA00022553"/>
    </source>
</evidence>
<keyword evidence="7" id="KW-1133">Transmembrane helix</keyword>
<proteinExistence type="predicted"/>
<dbReference type="GO" id="GO:0000155">
    <property type="term" value="F:phosphorelay sensor kinase activity"/>
    <property type="evidence" value="ECO:0007669"/>
    <property type="project" value="TreeGrafter"/>
</dbReference>
<evidence type="ECO:0000256" key="2">
    <source>
        <dbReference type="ARBA" id="ARBA00012438"/>
    </source>
</evidence>
<sequence length="770" mass="85563">MTQVSGSLSKALRRRLMLTWCAMGGLLLPIAFCVYSLSPLLFDNFFYDTWLSRHVTPPSSDILIVAIDEPSLHALGRWPWSRDVHAKLIQRLDEADVKTIVLDVLLIEPSRFPEEDTLLAEAMRHNGNVYIPIALLSEHISEYGMRDILMPSSPLLAAAKGVGHINVSIDDDGTARSVNLVEMRRGETWPQLMALLVEKTHQDSKDVSFRRWPHNTVRIPFKGPEGTYPTVSYSDVLMGYVPASLLRDRTVLVGMTAAGLGDRYSVSLLPTGLMPGVEIHAHLLDALRDNSYIRNVESRVGAFLSVAPILFLMLLAWWFHFRYLLVIVIALGICVLLSSILALSFRWWWPPSASLITLGVAFVLIVWQSQSALLAWFKRGLEKLYQEPSILPFQEPTLPPGEGGKLQQQSRALEFALGRIVEGRRFILDAVNSLPLAIFVLNKQGEVLLANRKAQQVCWESNQRAISHIGDLPKILNFENENAFASFWPPRPKGTNEFTNVKVSGLCTDQQGRTYRLEMDELTTTANSVAGGWLIWMVDLTSEVDAEAQRSSMLSFLSHDMKAPQARALALLDAQKDPSSAMSQADFYEGLGQCLTTGLDMINDFISLNRARSFDLNKQFLLFEDVVIEVLDQVQPIAKMKKIKLLNDLQGDDGLPVIGDKSYLARAVFNVIENAVKYTHPYGSVSVRLYREGESVVLIISDNGVGISAQNIDSIFDDYQRSDEGNVASGHGLGLALVKTVVTKHHGTVKCESELGKGSTFTLTLPACVD</sequence>
<dbReference type="KEGG" id="hqn:M0220_10930"/>
<keyword evidence="6" id="KW-0902">Two-component regulatory system</keyword>
<dbReference type="PRINTS" id="PR00344">
    <property type="entry name" value="BCTRLSENSOR"/>
</dbReference>
<dbReference type="GO" id="GO:0016036">
    <property type="term" value="P:cellular response to phosphate starvation"/>
    <property type="evidence" value="ECO:0007669"/>
    <property type="project" value="TreeGrafter"/>
</dbReference>
<dbReference type="InterPro" id="IPR036890">
    <property type="entry name" value="HATPase_C_sf"/>
</dbReference>
<accession>A0AA46YMN1</accession>
<keyword evidence="7" id="KW-0472">Membrane</keyword>
<dbReference type="InterPro" id="IPR017181">
    <property type="entry name" value="Sig_transdc_His_kin_CHASE2"/>
</dbReference>
<keyword evidence="4" id="KW-0808">Transferase</keyword>
<evidence type="ECO:0000256" key="1">
    <source>
        <dbReference type="ARBA" id="ARBA00000085"/>
    </source>
</evidence>
<dbReference type="InterPro" id="IPR005467">
    <property type="entry name" value="His_kinase_dom"/>
</dbReference>
<gene>
    <name evidence="9" type="ORF">M0220_10930</name>
</gene>
<dbReference type="RefSeq" id="WP_264017645.1">
    <property type="nucleotide sequence ID" value="NZ_CP096973.1"/>
</dbReference>
<dbReference type="GO" id="GO:0004721">
    <property type="term" value="F:phosphoprotein phosphatase activity"/>
    <property type="evidence" value="ECO:0007669"/>
    <property type="project" value="TreeGrafter"/>
</dbReference>
<reference evidence="9" key="1">
    <citation type="submission" date="2022-05" db="EMBL/GenBank/DDBJ databases">
        <title>Complete sequence of a novel PHA-producing Halomonas strain.</title>
        <authorList>
            <person name="Zheng Z."/>
        </authorList>
    </citation>
    <scope>NUCLEOTIDE SEQUENCE</scope>
    <source>
        <strain evidence="9">ZZQ-149</strain>
    </source>
</reference>
<dbReference type="PANTHER" id="PTHR45453:SF1">
    <property type="entry name" value="PHOSPHATE REGULON SENSOR PROTEIN PHOR"/>
    <property type="match status" value="1"/>
</dbReference>
<dbReference type="CDD" id="cd00075">
    <property type="entry name" value="HATPase"/>
    <property type="match status" value="1"/>
</dbReference>
<dbReference type="SMART" id="SM01080">
    <property type="entry name" value="CHASE2"/>
    <property type="match status" value="1"/>
</dbReference>
<keyword evidence="3" id="KW-0597">Phosphoprotein</keyword>
<keyword evidence="10" id="KW-1185">Reference proteome</keyword>
<dbReference type="InterPro" id="IPR004358">
    <property type="entry name" value="Sig_transdc_His_kin-like_C"/>
</dbReference>
<evidence type="ECO:0000256" key="4">
    <source>
        <dbReference type="ARBA" id="ARBA00022679"/>
    </source>
</evidence>
<dbReference type="GO" id="GO:0005886">
    <property type="term" value="C:plasma membrane"/>
    <property type="evidence" value="ECO:0007669"/>
    <property type="project" value="TreeGrafter"/>
</dbReference>
<evidence type="ECO:0000256" key="6">
    <source>
        <dbReference type="ARBA" id="ARBA00023012"/>
    </source>
</evidence>
<feature type="transmembrane region" description="Helical" evidence="7">
    <location>
        <begin position="355"/>
        <end position="377"/>
    </location>
</feature>
<dbReference type="AlphaFoldDB" id="A0AA46YMN1"/>
<dbReference type="SUPFAM" id="SSF55874">
    <property type="entry name" value="ATPase domain of HSP90 chaperone/DNA topoisomerase II/histidine kinase"/>
    <property type="match status" value="1"/>
</dbReference>
<dbReference type="InterPro" id="IPR050351">
    <property type="entry name" value="BphY/WalK/GraS-like"/>
</dbReference>
<keyword evidence="7" id="KW-0812">Transmembrane</keyword>
<name>A0AA46YMN1_9GAMM</name>
<dbReference type="Pfam" id="PF02518">
    <property type="entry name" value="HATPase_c"/>
    <property type="match status" value="1"/>
</dbReference>
<feature type="transmembrane region" description="Helical" evidence="7">
    <location>
        <begin position="300"/>
        <end position="319"/>
    </location>
</feature>
<feature type="transmembrane region" description="Helical" evidence="7">
    <location>
        <begin position="324"/>
        <end position="349"/>
    </location>
</feature>
<dbReference type="PROSITE" id="PS50109">
    <property type="entry name" value="HIS_KIN"/>
    <property type="match status" value="1"/>
</dbReference>
<dbReference type="InterPro" id="IPR003594">
    <property type="entry name" value="HATPase_dom"/>
</dbReference>
<protein>
    <recommendedName>
        <fullName evidence="2">histidine kinase</fullName>
        <ecNumber evidence="2">2.7.13.3</ecNumber>
    </recommendedName>
</protein>
<evidence type="ECO:0000313" key="10">
    <source>
        <dbReference type="Proteomes" id="UP001164935"/>
    </source>
</evidence>
<dbReference type="FunFam" id="3.30.565.10:FF:000006">
    <property type="entry name" value="Sensor histidine kinase WalK"/>
    <property type="match status" value="1"/>
</dbReference>
<evidence type="ECO:0000256" key="7">
    <source>
        <dbReference type="SAM" id="Phobius"/>
    </source>
</evidence>
<dbReference type="SMART" id="SM00387">
    <property type="entry name" value="HATPase_c"/>
    <property type="match status" value="1"/>
</dbReference>
<evidence type="ECO:0000313" key="9">
    <source>
        <dbReference type="EMBL" id="UYO73404.1"/>
    </source>
</evidence>
<dbReference type="Pfam" id="PF05226">
    <property type="entry name" value="CHASE2"/>
    <property type="match status" value="1"/>
</dbReference>
<dbReference type="PANTHER" id="PTHR45453">
    <property type="entry name" value="PHOSPHATE REGULON SENSOR PROTEIN PHOR"/>
    <property type="match status" value="1"/>
</dbReference>